<comment type="similarity">
    <text evidence="2 14">Belongs to the class-I aminoacyl-tRNA synthetase family. IleS type 1 subfamily.</text>
</comment>
<proteinExistence type="inferred from homology"/>
<dbReference type="SUPFAM" id="SSF52374">
    <property type="entry name" value="Nucleotidylyl transferase"/>
    <property type="match status" value="1"/>
</dbReference>
<dbReference type="Pfam" id="PF06827">
    <property type="entry name" value="zf-FPG_IleRS"/>
    <property type="match status" value="1"/>
</dbReference>
<dbReference type="Pfam" id="PF00133">
    <property type="entry name" value="tRNA-synt_1"/>
    <property type="match status" value="1"/>
</dbReference>
<feature type="short sequence motif" description="'HIGH' region" evidence="14">
    <location>
        <begin position="58"/>
        <end position="68"/>
    </location>
</feature>
<evidence type="ECO:0000256" key="15">
    <source>
        <dbReference type="SAM" id="MobiDB-lite"/>
    </source>
</evidence>
<evidence type="ECO:0000256" key="7">
    <source>
        <dbReference type="ARBA" id="ARBA00022741"/>
    </source>
</evidence>
<evidence type="ECO:0000259" key="18">
    <source>
        <dbReference type="Pfam" id="PF08264"/>
    </source>
</evidence>
<keyword evidence="11 14" id="KW-0030">Aminoacyl-tRNA synthetase</keyword>
<sequence>MTDYKSTLNLPDTPFPMRGNLPQREPERLARWQEQELYAAIRAASAGRPKFVLHDGPPYANGDIHIGHAVNKVLKDIIVKSKQLAGFDAPYVPGWDCHGLPIELMVEREHGKPGTKLDAKAFRAACRSYADSQVARQMADFVRLGVLGDWDNPYKTMNFATEADIVRALAGIVERGHLHRGEKPVHWCVDCGSALAEAEVEYQDKQSDQIDVAFSVVDSQAAHRAFGLDDATPVSVVIWTTTPWTLPANQAVALNPELDYALVELDDGRRLILAEGLRESALGRMKLGGTVRATTPGSQLEGLHLKHPFLDRQVMVILGDHVTLDAGTGAVHTAPAHGEDDFKVGLRYNLPVDNPVDGSGHFLPDTPQVGGLSLKEGGNRILEILRESSALLAHSRFTHSYPHCWRHKTPLIFRATGQWFISMTQNGLREQAMTAIEDVRFVPAWGEQRIAGMIENRPDWCISRQRTWGVPICLFVDKQTGQPHPNTPALMQQVAERIEQTGIDAWFDLDTAELLGAEADRYEKVTDTLDVWFDSGVTHWSVLTRRPELTWPADLYLEGSDQHRGWFQSSLLTAVALKETAPYRGVLTHGFTVDGQGRKMSKSLGNVIAPQKVIDKMGADVLRLWVASTDFSGEMTVSDEILQRAGDAYRRIRNTARYLLANINDFDPNTDCVADADLLPLDAWLLDHAAQLHRDVLADYANYDFHTLIARVHHFCSIELGAFYLDIVKDRIYTGQKNARMRRSAQTVMWRVIEAMTRWIAPVLSFTADELWGFLPALASPRPASVFLATHTDDLHSVLRDEDRAFWASIIALRDVVNRHAETARNEKRIKGNLTARVTLYVDPALQGFLAPIADELRFVLIVSELVIDALDAAPKDLAPEELPNGTEVAVSIAAAESPKCDRCWHHQADVGSHAAHPTLCGRCIENIDGDGEKRVWA</sequence>
<organism evidence="19 20">
    <name type="scientific">Halothiobacillus diazotrophicus</name>
    <dbReference type="NCBI Taxonomy" id="1860122"/>
    <lineage>
        <taxon>Bacteria</taxon>
        <taxon>Pseudomonadati</taxon>
        <taxon>Pseudomonadota</taxon>
        <taxon>Gammaproteobacteria</taxon>
        <taxon>Chromatiales</taxon>
        <taxon>Halothiobacillaceae</taxon>
        <taxon>Halothiobacillus</taxon>
    </lineage>
</organism>
<feature type="binding site" evidence="14">
    <location>
        <position position="602"/>
    </location>
    <ligand>
        <name>ATP</name>
        <dbReference type="ChEBI" id="CHEBI:30616"/>
    </ligand>
</feature>
<feature type="short sequence motif" description="'KMSKS' region" evidence="14">
    <location>
        <begin position="599"/>
        <end position="603"/>
    </location>
</feature>
<feature type="domain" description="Aminoacyl-tRNA synthetase class Ia" evidence="16">
    <location>
        <begin position="28"/>
        <end position="637"/>
    </location>
</feature>
<dbReference type="STRING" id="1860122.A9404_09510"/>
<keyword evidence="5 14" id="KW-0436">Ligase</keyword>
<keyword evidence="8 14" id="KW-0862">Zinc</keyword>
<dbReference type="InterPro" id="IPR014729">
    <property type="entry name" value="Rossmann-like_a/b/a_fold"/>
</dbReference>
<dbReference type="InterPro" id="IPR002300">
    <property type="entry name" value="aa-tRNA-synth_Ia"/>
</dbReference>
<feature type="binding site" evidence="14">
    <location>
        <position position="924"/>
    </location>
    <ligand>
        <name>Zn(2+)</name>
        <dbReference type="ChEBI" id="CHEBI:29105"/>
    </ligand>
</feature>
<comment type="subcellular location">
    <subcellularLocation>
        <location evidence="1 14">Cytoplasm</location>
    </subcellularLocation>
</comment>
<feature type="compositionally biased region" description="Polar residues" evidence="15">
    <location>
        <begin position="1"/>
        <end position="10"/>
    </location>
</feature>
<name>A0A191ZIC1_9GAMM</name>
<dbReference type="OrthoDB" id="9810365at2"/>
<dbReference type="InterPro" id="IPR002301">
    <property type="entry name" value="Ile-tRNA-ligase"/>
</dbReference>
<protein>
    <recommendedName>
        <fullName evidence="14">Isoleucine--tRNA ligase</fullName>
        <ecNumber evidence="14">6.1.1.5</ecNumber>
    </recommendedName>
    <alternativeName>
        <fullName evidence="14">Isoleucyl-tRNA synthetase</fullName>
        <shortName evidence="14">IleRS</shortName>
    </alternativeName>
</protein>
<feature type="binding site" evidence="14">
    <location>
        <position position="558"/>
    </location>
    <ligand>
        <name>L-isoleucyl-5'-AMP</name>
        <dbReference type="ChEBI" id="CHEBI:178002"/>
    </ligand>
</feature>
<dbReference type="GO" id="GO:0008270">
    <property type="term" value="F:zinc ion binding"/>
    <property type="evidence" value="ECO:0007669"/>
    <property type="project" value="UniProtKB-UniRule"/>
</dbReference>
<dbReference type="Gene3D" id="3.90.740.10">
    <property type="entry name" value="Valyl/Leucyl/Isoleucyl-tRNA synthetase, editing domain"/>
    <property type="match status" value="1"/>
</dbReference>
<evidence type="ECO:0000313" key="19">
    <source>
        <dbReference type="EMBL" id="ANJ67598.1"/>
    </source>
</evidence>
<dbReference type="InterPro" id="IPR009080">
    <property type="entry name" value="tRNAsynth_Ia_anticodon-bd"/>
</dbReference>
<evidence type="ECO:0000256" key="14">
    <source>
        <dbReference type="HAMAP-Rule" id="MF_02002"/>
    </source>
</evidence>
<keyword evidence="9 14" id="KW-0067">ATP-binding</keyword>
<dbReference type="GO" id="GO:0006428">
    <property type="term" value="P:isoleucyl-tRNA aminoacylation"/>
    <property type="evidence" value="ECO:0007669"/>
    <property type="project" value="UniProtKB-UniRule"/>
</dbReference>
<dbReference type="GO" id="GO:0005524">
    <property type="term" value="F:ATP binding"/>
    <property type="evidence" value="ECO:0007669"/>
    <property type="project" value="UniProtKB-UniRule"/>
</dbReference>
<reference evidence="19 20" key="1">
    <citation type="submission" date="2016-06" db="EMBL/GenBank/DDBJ databases">
        <title>Insight into the functional genes involving in sulfur oxidation in Pearl River water.</title>
        <authorList>
            <person name="Luo J."/>
            <person name="Tan X."/>
            <person name="Lin W."/>
        </authorList>
    </citation>
    <scope>NUCLEOTIDE SEQUENCE [LARGE SCALE GENOMIC DNA]</scope>
    <source>
        <strain evidence="19 20">LS2</strain>
    </source>
</reference>
<dbReference type="InterPro" id="IPR013155">
    <property type="entry name" value="M/V/L/I-tRNA-synth_anticd-bd"/>
</dbReference>
<dbReference type="AlphaFoldDB" id="A0A191ZIC1"/>
<keyword evidence="10 14" id="KW-0648">Protein biosynthesis</keyword>
<comment type="function">
    <text evidence="12 14">Catalyzes the attachment of isoleucine to tRNA(Ile). As IleRS can inadvertently accommodate and process structurally similar amino acids such as valine, to avoid such errors it has two additional distinct tRNA(Ile)-dependent editing activities. One activity is designated as 'pretransfer' editing and involves the hydrolysis of activated Val-AMP. The other activity is designated 'posttransfer' editing and involves deacylation of mischarged Val-tRNA(Ile).</text>
</comment>
<gene>
    <name evidence="14" type="primary">ileS</name>
    <name evidence="19" type="ORF">A9404_09510</name>
</gene>
<evidence type="ECO:0000259" key="16">
    <source>
        <dbReference type="Pfam" id="PF00133"/>
    </source>
</evidence>
<dbReference type="Proteomes" id="UP000078596">
    <property type="component" value="Chromosome"/>
</dbReference>
<dbReference type="GO" id="GO:0005829">
    <property type="term" value="C:cytosol"/>
    <property type="evidence" value="ECO:0007669"/>
    <property type="project" value="TreeGrafter"/>
</dbReference>
<dbReference type="HAMAP" id="MF_02002">
    <property type="entry name" value="Ile_tRNA_synth_type1"/>
    <property type="match status" value="1"/>
</dbReference>
<keyword evidence="7 14" id="KW-0547">Nucleotide-binding</keyword>
<evidence type="ECO:0000256" key="3">
    <source>
        <dbReference type="ARBA" id="ARBA00011245"/>
    </source>
</evidence>
<dbReference type="CDD" id="cd00818">
    <property type="entry name" value="IleRS_core"/>
    <property type="match status" value="1"/>
</dbReference>
<dbReference type="InterPro" id="IPR050081">
    <property type="entry name" value="Ile-tRNA_ligase"/>
</dbReference>
<evidence type="ECO:0000256" key="6">
    <source>
        <dbReference type="ARBA" id="ARBA00022723"/>
    </source>
</evidence>
<feature type="binding site" evidence="14">
    <location>
        <position position="921"/>
    </location>
    <ligand>
        <name>Zn(2+)</name>
        <dbReference type="ChEBI" id="CHEBI:29105"/>
    </ligand>
</feature>
<dbReference type="EC" id="6.1.1.5" evidence="14"/>
<accession>A0A191ZIC1</accession>
<dbReference type="GO" id="GO:0000049">
    <property type="term" value="F:tRNA binding"/>
    <property type="evidence" value="ECO:0007669"/>
    <property type="project" value="InterPro"/>
</dbReference>
<dbReference type="InterPro" id="IPR033708">
    <property type="entry name" value="Anticodon_Ile_BEm"/>
</dbReference>
<feature type="region of interest" description="Disordered" evidence="15">
    <location>
        <begin position="1"/>
        <end position="20"/>
    </location>
</feature>
<evidence type="ECO:0000256" key="4">
    <source>
        <dbReference type="ARBA" id="ARBA00022490"/>
    </source>
</evidence>
<dbReference type="InterPro" id="IPR010663">
    <property type="entry name" value="Znf_FPG/IleRS"/>
</dbReference>
<dbReference type="GO" id="GO:0004822">
    <property type="term" value="F:isoleucine-tRNA ligase activity"/>
    <property type="evidence" value="ECO:0007669"/>
    <property type="project" value="UniProtKB-UniRule"/>
</dbReference>
<feature type="binding site" evidence="14">
    <location>
        <position position="901"/>
    </location>
    <ligand>
        <name>Zn(2+)</name>
        <dbReference type="ChEBI" id="CHEBI:29105"/>
    </ligand>
</feature>
<evidence type="ECO:0000256" key="9">
    <source>
        <dbReference type="ARBA" id="ARBA00022840"/>
    </source>
</evidence>
<comment type="cofactor">
    <cofactor evidence="14">
        <name>Zn(2+)</name>
        <dbReference type="ChEBI" id="CHEBI:29105"/>
    </cofactor>
    <text evidence="14">Binds 1 zinc ion per subunit.</text>
</comment>
<evidence type="ECO:0000256" key="8">
    <source>
        <dbReference type="ARBA" id="ARBA00022833"/>
    </source>
</evidence>
<evidence type="ECO:0000256" key="5">
    <source>
        <dbReference type="ARBA" id="ARBA00022598"/>
    </source>
</evidence>
<keyword evidence="20" id="KW-1185">Reference proteome</keyword>
<dbReference type="InterPro" id="IPR009008">
    <property type="entry name" value="Val/Leu/Ile-tRNA-synth_edit"/>
</dbReference>
<evidence type="ECO:0000256" key="10">
    <source>
        <dbReference type="ARBA" id="ARBA00022917"/>
    </source>
</evidence>
<dbReference type="Gene3D" id="3.40.50.620">
    <property type="entry name" value="HUPs"/>
    <property type="match status" value="2"/>
</dbReference>
<dbReference type="KEGG" id="haz:A9404_09510"/>
<feature type="domain" description="Zinc finger FPG/IleRS-type" evidence="17">
    <location>
        <begin position="900"/>
        <end position="926"/>
    </location>
</feature>
<evidence type="ECO:0000256" key="11">
    <source>
        <dbReference type="ARBA" id="ARBA00023146"/>
    </source>
</evidence>
<keyword evidence="6 14" id="KW-0479">Metal-binding</keyword>
<dbReference type="FunFam" id="3.40.50.620:FF:000048">
    <property type="entry name" value="Isoleucine--tRNA ligase"/>
    <property type="match status" value="1"/>
</dbReference>
<dbReference type="FunFam" id="3.40.50.620:FF:000042">
    <property type="entry name" value="Isoleucine--tRNA ligase"/>
    <property type="match status" value="1"/>
</dbReference>
<comment type="catalytic activity">
    <reaction evidence="13 14">
        <text>tRNA(Ile) + L-isoleucine + ATP = L-isoleucyl-tRNA(Ile) + AMP + diphosphate</text>
        <dbReference type="Rhea" id="RHEA:11060"/>
        <dbReference type="Rhea" id="RHEA-COMP:9666"/>
        <dbReference type="Rhea" id="RHEA-COMP:9695"/>
        <dbReference type="ChEBI" id="CHEBI:30616"/>
        <dbReference type="ChEBI" id="CHEBI:33019"/>
        <dbReference type="ChEBI" id="CHEBI:58045"/>
        <dbReference type="ChEBI" id="CHEBI:78442"/>
        <dbReference type="ChEBI" id="CHEBI:78528"/>
        <dbReference type="ChEBI" id="CHEBI:456215"/>
        <dbReference type="EC" id="6.1.1.5"/>
    </reaction>
</comment>
<evidence type="ECO:0000313" key="20">
    <source>
        <dbReference type="Proteomes" id="UP000078596"/>
    </source>
</evidence>
<feature type="domain" description="Methionyl/Valyl/Leucyl/Isoleucyl-tRNA synthetase anticodon-binding" evidence="18">
    <location>
        <begin position="682"/>
        <end position="839"/>
    </location>
</feature>
<dbReference type="PROSITE" id="PS00178">
    <property type="entry name" value="AA_TRNA_LIGASE_I"/>
    <property type="match status" value="1"/>
</dbReference>
<evidence type="ECO:0000256" key="13">
    <source>
        <dbReference type="ARBA" id="ARBA00048359"/>
    </source>
</evidence>
<dbReference type="Gene3D" id="1.10.730.20">
    <property type="match status" value="1"/>
</dbReference>
<dbReference type="InterPro" id="IPR001412">
    <property type="entry name" value="aa-tRNA-synth_I_CS"/>
</dbReference>
<dbReference type="Pfam" id="PF08264">
    <property type="entry name" value="Anticodon_1"/>
    <property type="match status" value="1"/>
</dbReference>
<evidence type="ECO:0000259" key="17">
    <source>
        <dbReference type="Pfam" id="PF06827"/>
    </source>
</evidence>
<dbReference type="SUPFAM" id="SSF47323">
    <property type="entry name" value="Anticodon-binding domain of a subclass of class I aminoacyl-tRNA synthetases"/>
    <property type="match status" value="1"/>
</dbReference>
<dbReference type="CDD" id="cd07960">
    <property type="entry name" value="Anticodon_Ia_Ile_BEm"/>
    <property type="match status" value="1"/>
</dbReference>
<comment type="subunit">
    <text evidence="3 14">Monomer.</text>
</comment>
<dbReference type="EMBL" id="CP016027">
    <property type="protein sequence ID" value="ANJ67598.1"/>
    <property type="molecule type" value="Genomic_DNA"/>
</dbReference>
<dbReference type="GO" id="GO:0002161">
    <property type="term" value="F:aminoacyl-tRNA deacylase activity"/>
    <property type="evidence" value="ECO:0007669"/>
    <property type="project" value="InterPro"/>
</dbReference>
<dbReference type="NCBIfam" id="TIGR00392">
    <property type="entry name" value="ileS"/>
    <property type="match status" value="1"/>
</dbReference>
<dbReference type="RefSeq" id="WP_066100780.1">
    <property type="nucleotide sequence ID" value="NZ_CP016027.1"/>
</dbReference>
<feature type="binding site" evidence="14">
    <location>
        <position position="904"/>
    </location>
    <ligand>
        <name>Zn(2+)</name>
        <dbReference type="ChEBI" id="CHEBI:29105"/>
    </ligand>
</feature>
<comment type="domain">
    <text evidence="14">IleRS has two distinct active sites: one for aminoacylation and one for editing. The misactivated valine is translocated from the active site to the editing site, which sterically excludes the correctly activated isoleucine. The single editing site contains two valyl binding pockets, one specific for each substrate (Val-AMP or Val-tRNA(Ile)).</text>
</comment>
<dbReference type="PRINTS" id="PR00984">
    <property type="entry name" value="TRNASYNTHILE"/>
</dbReference>
<dbReference type="PANTHER" id="PTHR42765">
    <property type="entry name" value="SOLEUCYL-TRNA SYNTHETASE"/>
    <property type="match status" value="1"/>
</dbReference>
<dbReference type="SUPFAM" id="SSF50677">
    <property type="entry name" value="ValRS/IleRS/LeuRS editing domain"/>
    <property type="match status" value="1"/>
</dbReference>
<keyword evidence="4 14" id="KW-0963">Cytoplasm</keyword>
<evidence type="ECO:0000256" key="1">
    <source>
        <dbReference type="ARBA" id="ARBA00004496"/>
    </source>
</evidence>
<dbReference type="Gene3D" id="1.10.10.830">
    <property type="entry name" value="Ile-tRNA synthetase CP2 domain-like"/>
    <property type="match status" value="1"/>
</dbReference>
<evidence type="ECO:0000256" key="12">
    <source>
        <dbReference type="ARBA" id="ARBA00025217"/>
    </source>
</evidence>
<dbReference type="PANTHER" id="PTHR42765:SF1">
    <property type="entry name" value="ISOLEUCINE--TRNA LIGASE, MITOCHONDRIAL"/>
    <property type="match status" value="1"/>
</dbReference>
<dbReference type="FunFam" id="1.10.730.20:FF:000001">
    <property type="entry name" value="Isoleucine--tRNA ligase"/>
    <property type="match status" value="1"/>
</dbReference>
<evidence type="ECO:0000256" key="2">
    <source>
        <dbReference type="ARBA" id="ARBA00006887"/>
    </source>
</evidence>
<dbReference type="InterPro" id="IPR023585">
    <property type="entry name" value="Ile-tRNA-ligase_type1"/>
</dbReference>